<dbReference type="InterPro" id="IPR016181">
    <property type="entry name" value="Acyl_CoA_acyltransferase"/>
</dbReference>
<evidence type="ECO:0000313" key="3">
    <source>
        <dbReference type="Proteomes" id="UP000614272"/>
    </source>
</evidence>
<evidence type="ECO:0000313" key="2">
    <source>
        <dbReference type="EMBL" id="GGD72431.1"/>
    </source>
</evidence>
<dbReference type="Gene3D" id="3.40.630.30">
    <property type="match status" value="1"/>
</dbReference>
<dbReference type="InterPro" id="IPR020036">
    <property type="entry name" value="PseH"/>
</dbReference>
<dbReference type="Proteomes" id="UP000614272">
    <property type="component" value="Unassembled WGS sequence"/>
</dbReference>
<dbReference type="PANTHER" id="PTHR43415:SF3">
    <property type="entry name" value="GNAT-FAMILY ACETYLTRANSFERASE"/>
    <property type="match status" value="1"/>
</dbReference>
<accession>A0ABQ1RM16</accession>
<keyword evidence="3" id="KW-1185">Reference proteome</keyword>
<dbReference type="SUPFAM" id="SSF55729">
    <property type="entry name" value="Acyl-CoA N-acyltransferases (Nat)"/>
    <property type="match status" value="1"/>
</dbReference>
<reference evidence="3" key="1">
    <citation type="journal article" date="2019" name="Int. J. Syst. Evol. Microbiol.">
        <title>The Global Catalogue of Microorganisms (GCM) 10K type strain sequencing project: providing services to taxonomists for standard genome sequencing and annotation.</title>
        <authorList>
            <consortium name="The Broad Institute Genomics Platform"/>
            <consortium name="The Broad Institute Genome Sequencing Center for Infectious Disease"/>
            <person name="Wu L."/>
            <person name="Ma J."/>
        </authorList>
    </citation>
    <scope>NUCLEOTIDE SEQUENCE [LARGE SCALE GENOMIC DNA]</scope>
    <source>
        <strain evidence="3">CGMCC 1.12923</strain>
    </source>
</reference>
<dbReference type="EMBL" id="BMGJ01000013">
    <property type="protein sequence ID" value="GGD72431.1"/>
    <property type="molecule type" value="Genomic_DNA"/>
</dbReference>
<name>A0ABQ1RM16_9ALTE</name>
<proteinExistence type="predicted"/>
<organism evidence="2 3">
    <name type="scientific">Lacimicrobium alkaliphilum</name>
    <dbReference type="NCBI Taxonomy" id="1526571"/>
    <lineage>
        <taxon>Bacteria</taxon>
        <taxon>Pseudomonadati</taxon>
        <taxon>Pseudomonadota</taxon>
        <taxon>Gammaproteobacteria</taxon>
        <taxon>Alteromonadales</taxon>
        <taxon>Alteromonadaceae</taxon>
        <taxon>Lacimicrobium</taxon>
    </lineage>
</organism>
<dbReference type="RefSeq" id="WP_229748163.1">
    <property type="nucleotide sequence ID" value="NZ_BMGJ01000013.1"/>
</dbReference>
<evidence type="ECO:0000259" key="1">
    <source>
        <dbReference type="PROSITE" id="PS51186"/>
    </source>
</evidence>
<feature type="domain" description="N-acetyltransferase" evidence="1">
    <location>
        <begin position="8"/>
        <end position="167"/>
    </location>
</feature>
<protein>
    <recommendedName>
        <fullName evidence="1">N-acetyltransferase domain-containing protein</fullName>
    </recommendedName>
</protein>
<dbReference type="InterPro" id="IPR000182">
    <property type="entry name" value="GNAT_dom"/>
</dbReference>
<dbReference type="NCBIfam" id="TIGR03585">
    <property type="entry name" value="PseH"/>
    <property type="match status" value="1"/>
</dbReference>
<comment type="caution">
    <text evidence="2">The sequence shown here is derived from an EMBL/GenBank/DDBJ whole genome shotgun (WGS) entry which is preliminary data.</text>
</comment>
<sequence>MVKSYPVTEFRLIEQDQLERVWQWRNQPHIRTNMHHPEPISWAEHQNWFRSLQQDNTRRFFVFYQDNRPIGVLNFSALDTDMPEWGCYLGESDIWPGSGLLLEVAALDYAAAFTTAEALYAEVLSFNLGVLKLHRLFEYEPLQSRKGGQREGQAFDVLRFRYALENWRCRRQKILSKLPAQIRAATDYISFKQESQ</sequence>
<dbReference type="Pfam" id="PF13302">
    <property type="entry name" value="Acetyltransf_3"/>
    <property type="match status" value="1"/>
</dbReference>
<dbReference type="PROSITE" id="PS51186">
    <property type="entry name" value="GNAT"/>
    <property type="match status" value="1"/>
</dbReference>
<dbReference type="PANTHER" id="PTHR43415">
    <property type="entry name" value="SPERMIDINE N(1)-ACETYLTRANSFERASE"/>
    <property type="match status" value="1"/>
</dbReference>
<gene>
    <name evidence="2" type="ORF">GCM10011357_29300</name>
</gene>